<organism evidence="1 2">
    <name type="scientific">Trichinella murrelli</name>
    <dbReference type="NCBI Taxonomy" id="144512"/>
    <lineage>
        <taxon>Eukaryota</taxon>
        <taxon>Metazoa</taxon>
        <taxon>Ecdysozoa</taxon>
        <taxon>Nematoda</taxon>
        <taxon>Enoplea</taxon>
        <taxon>Dorylaimia</taxon>
        <taxon>Trichinellida</taxon>
        <taxon>Trichinellidae</taxon>
        <taxon>Trichinella</taxon>
    </lineage>
</organism>
<dbReference type="EMBL" id="JYDJ01000333">
    <property type="protein sequence ID" value="KRX36977.1"/>
    <property type="molecule type" value="Genomic_DNA"/>
</dbReference>
<sequence length="165" mass="18287">MMILPLSVQLTVGAQGIGVEVFHYATHLLVDIDLKCFLSSFRSGFVCRKELHFCPTPYCPVPISYRLLGHGPIIFEPLLTVSGSIEITAYFATVLSSGSTKLKQSNMKLLDQQRGLAESCQNDDLDDCDNKASFIAVEAAIILFENALQLDLDNNQIWKCIAQFI</sequence>
<keyword evidence="2" id="KW-1185">Reference proteome</keyword>
<proteinExistence type="predicted"/>
<dbReference type="Proteomes" id="UP000055048">
    <property type="component" value="Unassembled WGS sequence"/>
</dbReference>
<evidence type="ECO:0000313" key="1">
    <source>
        <dbReference type="EMBL" id="KRX36977.1"/>
    </source>
</evidence>
<comment type="caution">
    <text evidence="1">The sequence shown here is derived from an EMBL/GenBank/DDBJ whole genome shotgun (WGS) entry which is preliminary data.</text>
</comment>
<name>A0A0V0TDD9_9BILA</name>
<dbReference type="AlphaFoldDB" id="A0A0V0TDD9"/>
<reference evidence="1 2" key="1">
    <citation type="submission" date="2015-01" db="EMBL/GenBank/DDBJ databases">
        <title>Evolution of Trichinella species and genotypes.</title>
        <authorList>
            <person name="Korhonen P.K."/>
            <person name="Edoardo P."/>
            <person name="Giuseppe L.R."/>
            <person name="Gasser R.B."/>
        </authorList>
    </citation>
    <scope>NUCLEOTIDE SEQUENCE [LARGE SCALE GENOMIC DNA]</scope>
    <source>
        <strain evidence="1">ISS417</strain>
    </source>
</reference>
<gene>
    <name evidence="1" type="ORF">T05_3248</name>
</gene>
<evidence type="ECO:0000313" key="2">
    <source>
        <dbReference type="Proteomes" id="UP000055048"/>
    </source>
</evidence>
<protein>
    <submittedName>
        <fullName evidence="1">Uncharacterized protein</fullName>
    </submittedName>
</protein>
<accession>A0A0V0TDD9</accession>